<dbReference type="PANTHER" id="PTHR42973:SF13">
    <property type="entry name" value="FAD-BINDING PCMH-TYPE DOMAIN-CONTAINING PROTEIN"/>
    <property type="match status" value="1"/>
</dbReference>
<keyword evidence="3" id="KW-0274">FAD</keyword>
<dbReference type="InterPro" id="IPR016166">
    <property type="entry name" value="FAD-bd_PCMH"/>
</dbReference>
<evidence type="ECO:0000256" key="2">
    <source>
        <dbReference type="ARBA" id="ARBA00022630"/>
    </source>
</evidence>
<evidence type="ECO:0000256" key="4">
    <source>
        <dbReference type="ARBA" id="ARBA00023002"/>
    </source>
</evidence>
<comment type="caution">
    <text evidence="6">The sequence shown here is derived from an EMBL/GenBank/DDBJ whole genome shotgun (WGS) entry which is preliminary data.</text>
</comment>
<protein>
    <submittedName>
        <fullName evidence="6">FAD-binding domain-containing protein</fullName>
    </submittedName>
</protein>
<evidence type="ECO:0000313" key="7">
    <source>
        <dbReference type="Proteomes" id="UP000298030"/>
    </source>
</evidence>
<comment type="similarity">
    <text evidence="1">Belongs to the oxygen-dependent FAD-linked oxidoreductase family.</text>
</comment>
<dbReference type="PROSITE" id="PS51387">
    <property type="entry name" value="FAD_PCMH"/>
    <property type="match status" value="1"/>
</dbReference>
<name>A0A4Y7TIB0_COPMI</name>
<evidence type="ECO:0000259" key="5">
    <source>
        <dbReference type="PROSITE" id="PS51387"/>
    </source>
</evidence>
<evidence type="ECO:0000256" key="3">
    <source>
        <dbReference type="ARBA" id="ARBA00022827"/>
    </source>
</evidence>
<dbReference type="InterPro" id="IPR016169">
    <property type="entry name" value="FAD-bd_PCMH_sub2"/>
</dbReference>
<dbReference type="AlphaFoldDB" id="A0A4Y7TIB0"/>
<dbReference type="OrthoDB" id="2151789at2759"/>
<evidence type="ECO:0000256" key="1">
    <source>
        <dbReference type="ARBA" id="ARBA00005466"/>
    </source>
</evidence>
<dbReference type="SUPFAM" id="SSF56176">
    <property type="entry name" value="FAD-binding/transporter-associated domain-like"/>
    <property type="match status" value="1"/>
</dbReference>
<dbReference type="STRING" id="71717.A0A4Y7TIB0"/>
<dbReference type="InterPro" id="IPR006094">
    <property type="entry name" value="Oxid_FAD_bind_N"/>
</dbReference>
<accession>A0A4Y7TIB0</accession>
<feature type="domain" description="FAD-binding PCMH-type" evidence="5">
    <location>
        <begin position="254"/>
        <end position="412"/>
    </location>
</feature>
<evidence type="ECO:0000313" key="6">
    <source>
        <dbReference type="EMBL" id="TEB33292.1"/>
    </source>
</evidence>
<dbReference type="Pfam" id="PF01565">
    <property type="entry name" value="FAD_binding_4"/>
    <property type="match status" value="1"/>
</dbReference>
<dbReference type="Proteomes" id="UP000298030">
    <property type="component" value="Unassembled WGS sequence"/>
</dbReference>
<dbReference type="Gene3D" id="3.30.465.10">
    <property type="match status" value="1"/>
</dbReference>
<reference evidence="6 7" key="1">
    <citation type="journal article" date="2019" name="Nat. Ecol. Evol.">
        <title>Megaphylogeny resolves global patterns of mushroom evolution.</title>
        <authorList>
            <person name="Varga T."/>
            <person name="Krizsan K."/>
            <person name="Foldi C."/>
            <person name="Dima B."/>
            <person name="Sanchez-Garcia M."/>
            <person name="Sanchez-Ramirez S."/>
            <person name="Szollosi G.J."/>
            <person name="Szarkandi J.G."/>
            <person name="Papp V."/>
            <person name="Albert L."/>
            <person name="Andreopoulos W."/>
            <person name="Angelini C."/>
            <person name="Antonin V."/>
            <person name="Barry K.W."/>
            <person name="Bougher N.L."/>
            <person name="Buchanan P."/>
            <person name="Buyck B."/>
            <person name="Bense V."/>
            <person name="Catcheside P."/>
            <person name="Chovatia M."/>
            <person name="Cooper J."/>
            <person name="Damon W."/>
            <person name="Desjardin D."/>
            <person name="Finy P."/>
            <person name="Geml J."/>
            <person name="Haridas S."/>
            <person name="Hughes K."/>
            <person name="Justo A."/>
            <person name="Karasinski D."/>
            <person name="Kautmanova I."/>
            <person name="Kiss B."/>
            <person name="Kocsube S."/>
            <person name="Kotiranta H."/>
            <person name="LaButti K.M."/>
            <person name="Lechner B.E."/>
            <person name="Liimatainen K."/>
            <person name="Lipzen A."/>
            <person name="Lukacs Z."/>
            <person name="Mihaltcheva S."/>
            <person name="Morgado L.N."/>
            <person name="Niskanen T."/>
            <person name="Noordeloos M.E."/>
            <person name="Ohm R.A."/>
            <person name="Ortiz-Santana B."/>
            <person name="Ovrebo C."/>
            <person name="Racz N."/>
            <person name="Riley R."/>
            <person name="Savchenko A."/>
            <person name="Shiryaev A."/>
            <person name="Soop K."/>
            <person name="Spirin V."/>
            <person name="Szebenyi C."/>
            <person name="Tomsovsky M."/>
            <person name="Tulloss R.E."/>
            <person name="Uehling J."/>
            <person name="Grigoriev I.V."/>
            <person name="Vagvolgyi C."/>
            <person name="Papp T."/>
            <person name="Martin F.M."/>
            <person name="Miettinen O."/>
            <person name="Hibbett D.S."/>
            <person name="Nagy L.G."/>
        </authorList>
    </citation>
    <scope>NUCLEOTIDE SEQUENCE [LARGE SCALE GENOMIC DNA]</scope>
    <source>
        <strain evidence="6 7">FP101781</strain>
    </source>
</reference>
<sequence>MGGIGAGLNAYHVELESSYILDASFGSVAAYVHFETAPNRPLPSLLLRSVQPQIISIVPEYLLLLMCCAIRLGSGSFLPCCEGVGDVKIGEPGAEDFVQRLEKQDTRPKALEWSQDAALTRGLAVPRIQWYKSKSTADALAVKMPMNPSGWTLLLTQWAPVADSQNRKKGDKMSGQKGTQTINPLMTLTKMARALELTLALSLLSQLVASIRVPRDDSSAVCSEIAGTISSIDGVPFVGSPAFDNLTHHWVSSSSQIPACVVEPENTADVGEILAIVGRTRTPFAVQSGGHATNPGWSSTTGVHISLNRFRSIDYKAPEGVVEFGTGLRWGDVYEALEPLGLSVVGGRGVEVGVGGFTLGGGYSWKTNQYGLTIDTAVAFELDSDSELFFGLKGTQNNFGIVTKITLKTVPQGQTWGGLITYAAPTAFSAVSVAVTKFSVEVMDPMASMVSTMTYVRETPLINVVLFYDGPSPPPGIFEDFLTIPSIANTIGTQDSISRIEGR</sequence>
<dbReference type="EMBL" id="QPFP01000013">
    <property type="protein sequence ID" value="TEB33292.1"/>
    <property type="molecule type" value="Genomic_DNA"/>
</dbReference>
<dbReference type="InterPro" id="IPR050416">
    <property type="entry name" value="FAD-linked_Oxidoreductase"/>
</dbReference>
<organism evidence="6 7">
    <name type="scientific">Coprinellus micaceus</name>
    <name type="common">Glistening ink-cap mushroom</name>
    <name type="synonym">Coprinus micaceus</name>
    <dbReference type="NCBI Taxonomy" id="71717"/>
    <lineage>
        <taxon>Eukaryota</taxon>
        <taxon>Fungi</taxon>
        <taxon>Dikarya</taxon>
        <taxon>Basidiomycota</taxon>
        <taxon>Agaricomycotina</taxon>
        <taxon>Agaricomycetes</taxon>
        <taxon>Agaricomycetidae</taxon>
        <taxon>Agaricales</taxon>
        <taxon>Agaricineae</taxon>
        <taxon>Psathyrellaceae</taxon>
        <taxon>Coprinellus</taxon>
    </lineage>
</organism>
<proteinExistence type="inferred from homology"/>
<keyword evidence="4" id="KW-0560">Oxidoreductase</keyword>
<gene>
    <name evidence="6" type="ORF">FA13DRAFT_1790305</name>
</gene>
<dbReference type="InterPro" id="IPR036318">
    <property type="entry name" value="FAD-bd_PCMH-like_sf"/>
</dbReference>
<keyword evidence="7" id="KW-1185">Reference proteome</keyword>
<keyword evidence="2" id="KW-0285">Flavoprotein</keyword>
<dbReference type="PANTHER" id="PTHR42973">
    <property type="entry name" value="BINDING OXIDOREDUCTASE, PUTATIVE (AFU_ORTHOLOGUE AFUA_1G17690)-RELATED"/>
    <property type="match status" value="1"/>
</dbReference>
<dbReference type="GO" id="GO:0016491">
    <property type="term" value="F:oxidoreductase activity"/>
    <property type="evidence" value="ECO:0007669"/>
    <property type="project" value="UniProtKB-KW"/>
</dbReference>
<dbReference type="GO" id="GO:0071949">
    <property type="term" value="F:FAD binding"/>
    <property type="evidence" value="ECO:0007669"/>
    <property type="project" value="InterPro"/>
</dbReference>